<dbReference type="InterPro" id="IPR036291">
    <property type="entry name" value="NAD(P)-bd_dom_sf"/>
</dbReference>
<evidence type="ECO:0000256" key="10">
    <source>
        <dbReference type="SAM" id="Phobius"/>
    </source>
</evidence>
<evidence type="ECO:0000259" key="11">
    <source>
        <dbReference type="Pfam" id="PF01370"/>
    </source>
</evidence>
<keyword evidence="6" id="KW-0560">Oxidoreductase</keyword>
<evidence type="ECO:0000256" key="5">
    <source>
        <dbReference type="ARBA" id="ARBA00022989"/>
    </source>
</evidence>
<dbReference type="Pfam" id="PF03779">
    <property type="entry name" value="SPW"/>
    <property type="match status" value="2"/>
</dbReference>
<feature type="transmembrane region" description="Helical" evidence="10">
    <location>
        <begin position="405"/>
        <end position="428"/>
    </location>
</feature>
<organism evidence="14 15">
    <name type="scientific">Henriciella marina</name>
    <dbReference type="NCBI Taxonomy" id="453851"/>
    <lineage>
        <taxon>Bacteria</taxon>
        <taxon>Pseudomonadati</taxon>
        <taxon>Pseudomonadota</taxon>
        <taxon>Alphaproteobacteria</taxon>
        <taxon>Hyphomonadales</taxon>
        <taxon>Hyphomonadaceae</taxon>
        <taxon>Henriciella</taxon>
    </lineage>
</organism>
<feature type="transmembrane region" description="Helical" evidence="10">
    <location>
        <begin position="621"/>
        <end position="642"/>
    </location>
</feature>
<dbReference type="Gene3D" id="3.40.50.720">
    <property type="entry name" value="NAD(P)-binding Rossmann-like Domain"/>
    <property type="match status" value="1"/>
</dbReference>
<keyword evidence="5 10" id="KW-1133">Transmembrane helix</keyword>
<evidence type="ECO:0000256" key="6">
    <source>
        <dbReference type="ARBA" id="ARBA00023002"/>
    </source>
</evidence>
<evidence type="ECO:0000313" key="14">
    <source>
        <dbReference type="EMBL" id="MCZ4297886.1"/>
    </source>
</evidence>
<feature type="domain" description="SPW repeat-containing integral membrane" evidence="12">
    <location>
        <begin position="735"/>
        <end position="821"/>
    </location>
</feature>
<feature type="transmembrane region" description="Helical" evidence="10">
    <location>
        <begin position="805"/>
        <end position="822"/>
    </location>
</feature>
<dbReference type="PANTHER" id="PTHR43245">
    <property type="entry name" value="BIFUNCTIONAL POLYMYXIN RESISTANCE PROTEIN ARNA"/>
    <property type="match status" value="1"/>
</dbReference>
<dbReference type="InterPro" id="IPR005530">
    <property type="entry name" value="SPW"/>
</dbReference>
<comment type="subcellular location">
    <subcellularLocation>
        <location evidence="1">Membrane</location>
        <topology evidence="1">Multi-pass membrane protein</topology>
    </subcellularLocation>
</comment>
<feature type="domain" description="NAD-dependent epimerase/dehydratase" evidence="11">
    <location>
        <begin position="26"/>
        <end position="256"/>
    </location>
</feature>
<accession>A0ABT4LUA4</accession>
<dbReference type="Pfam" id="PF01370">
    <property type="entry name" value="Epimerase"/>
    <property type="match status" value="1"/>
</dbReference>
<comment type="similarity">
    <text evidence="2">Belongs to the VKOR family.</text>
</comment>
<comment type="caution">
    <text evidence="14">The sequence shown here is derived from an EMBL/GenBank/DDBJ whole genome shotgun (WGS) entry which is preliminary data.</text>
</comment>
<feature type="transmembrane region" description="Helical" evidence="10">
    <location>
        <begin position="756"/>
        <end position="775"/>
    </location>
</feature>
<feature type="transmembrane region" description="Helical" evidence="10">
    <location>
        <begin position="648"/>
        <end position="681"/>
    </location>
</feature>
<keyword evidence="4" id="KW-0874">Quinone</keyword>
<dbReference type="Gene3D" id="1.20.1440.130">
    <property type="entry name" value="VKOR domain"/>
    <property type="match status" value="1"/>
</dbReference>
<protein>
    <submittedName>
        <fullName evidence="14">NAD-dependent epimerase/dehydratase family protein</fullName>
    </submittedName>
</protein>
<feature type="transmembrane region" description="Helical" evidence="10">
    <location>
        <begin position="530"/>
        <end position="547"/>
    </location>
</feature>
<evidence type="ECO:0000256" key="4">
    <source>
        <dbReference type="ARBA" id="ARBA00022719"/>
    </source>
</evidence>
<dbReference type="InterPro" id="IPR012932">
    <property type="entry name" value="VKOR"/>
</dbReference>
<dbReference type="Pfam" id="PF07884">
    <property type="entry name" value="VKOR"/>
    <property type="match status" value="1"/>
</dbReference>
<feature type="domain" description="SPW repeat-containing integral membrane" evidence="12">
    <location>
        <begin position="407"/>
        <end position="499"/>
    </location>
</feature>
<evidence type="ECO:0000259" key="12">
    <source>
        <dbReference type="Pfam" id="PF03779"/>
    </source>
</evidence>
<feature type="transmembrane region" description="Helical" evidence="10">
    <location>
        <begin position="434"/>
        <end position="454"/>
    </location>
</feature>
<keyword evidence="15" id="KW-1185">Reference proteome</keyword>
<feature type="transmembrane region" description="Helical" evidence="10">
    <location>
        <begin position="729"/>
        <end position="750"/>
    </location>
</feature>
<dbReference type="Proteomes" id="UP001083770">
    <property type="component" value="Unassembled WGS sequence"/>
</dbReference>
<keyword evidence="8" id="KW-1015">Disulfide bond</keyword>
<dbReference type="InterPro" id="IPR038354">
    <property type="entry name" value="VKOR_sf"/>
</dbReference>
<evidence type="ECO:0000256" key="1">
    <source>
        <dbReference type="ARBA" id="ARBA00004141"/>
    </source>
</evidence>
<keyword evidence="3 10" id="KW-0812">Transmembrane</keyword>
<evidence type="ECO:0000256" key="7">
    <source>
        <dbReference type="ARBA" id="ARBA00023136"/>
    </source>
</evidence>
<evidence type="ECO:0000256" key="3">
    <source>
        <dbReference type="ARBA" id="ARBA00022692"/>
    </source>
</evidence>
<feature type="transmembrane region" description="Helical" evidence="10">
    <location>
        <begin position="466"/>
        <end position="486"/>
    </location>
</feature>
<gene>
    <name evidence="14" type="ORF">O4G74_07435</name>
</gene>
<name>A0ABT4LUA4_9PROT</name>
<evidence type="ECO:0000313" key="15">
    <source>
        <dbReference type="Proteomes" id="UP001083770"/>
    </source>
</evidence>
<keyword evidence="9" id="KW-0676">Redox-active center</keyword>
<proteinExistence type="inferred from homology"/>
<feature type="domain" description="Vitamin K epoxide reductase" evidence="13">
    <location>
        <begin position="535"/>
        <end position="669"/>
    </location>
</feature>
<keyword evidence="7 10" id="KW-0472">Membrane</keyword>
<dbReference type="SUPFAM" id="SSF51735">
    <property type="entry name" value="NAD(P)-binding Rossmann-fold domains"/>
    <property type="match status" value="1"/>
</dbReference>
<dbReference type="CDD" id="cd12919">
    <property type="entry name" value="VKOR_2"/>
    <property type="match status" value="1"/>
</dbReference>
<dbReference type="InterPro" id="IPR050177">
    <property type="entry name" value="Lipid_A_modif_metabolic_enz"/>
</dbReference>
<evidence type="ECO:0000256" key="8">
    <source>
        <dbReference type="ARBA" id="ARBA00023157"/>
    </source>
</evidence>
<dbReference type="InterPro" id="IPR001509">
    <property type="entry name" value="Epimerase_deHydtase"/>
</dbReference>
<sequence>MADKYQAERGTDAASASRTTDGKPLILITGAAGNLGSALVSVLKDKYEIVGLDKPGKEADCELIGCDLTSDQSVREALDKLAMEHGQSLAAVIHLAAYFDFTGQPHPLYDKLNVEGTRRLLEALQDFTIDRFIYSGTMLVHQAGDPGQPITEETELNPKWAYPQSKAAAEGVIREAHGAIPYTLLHLAGVYDETFAVPTLSEQIRRIYERNPHGHAYAGSLQVGQAFLHQKDMVEAFRRTVERRKELPAENIILIGETDTMSYQELQQEIARLIHGEEDWRTFSLPKPVASAGALTESVTEPVVPDDIDQGEKPFIRPFMVDMADDHYELSIERAKRLLSWEPKHSLRETLSAMIADLKSDPLAWYERNGITPPPWLTAAGEEDHDPEQVRIKDENETLSLHRKFIWAPFLTIAMGAWLASSPAMIVYDSAPLIWSDIISGFAVMVLGFLSLSWKLRLARWATAGVATWIMFAPLVFWAPTGAVYLNQTLSGALIFGLAVLARPTPGVQPAAAATGPTIPPGWDQSPSSWFQRVPIIALAVIGFLISRHMTAYQLGHIDAVWEPFFSGMPGNGKNGTEEIITSSISEAWPVPDAGVGALTYMLEILTGIVGSSRRWRTMPWLVLIFGIMIVPLGVVSITFIIIQPIVIGTWCTVCLIAALMMLLQIPYAVDELIATFQFLIRRKKKGRPVLWVLFRGDTDDGPDERVEDDFMQPPGTVIREMVTGGMTFSYTLLISAALGVWLMFTRLSLGTEGALADADHLLGALVITVSVAALAEPIRPVRLLNLCLGVAVALMPFIVEATLLQMAVNVVVGLAIAALAIPRGKIRHKFGDWSRHMI</sequence>
<dbReference type="EMBL" id="JAPWGW010000002">
    <property type="protein sequence ID" value="MCZ4297886.1"/>
    <property type="molecule type" value="Genomic_DNA"/>
</dbReference>
<reference evidence="14" key="1">
    <citation type="submission" date="2022-12" db="EMBL/GenBank/DDBJ databases">
        <title>Bacterial isolates from different developmental stages of Nematostella vectensis.</title>
        <authorList>
            <person name="Fraune S."/>
        </authorList>
    </citation>
    <scope>NUCLEOTIDE SEQUENCE</scope>
    <source>
        <strain evidence="14">G21632-S1</strain>
    </source>
</reference>
<dbReference type="RefSeq" id="WP_269402006.1">
    <property type="nucleotide sequence ID" value="NZ_JAPWGW010000002.1"/>
</dbReference>
<evidence type="ECO:0000259" key="13">
    <source>
        <dbReference type="Pfam" id="PF07884"/>
    </source>
</evidence>
<feature type="transmembrane region" description="Helical" evidence="10">
    <location>
        <begin position="782"/>
        <end position="799"/>
    </location>
</feature>
<evidence type="ECO:0000256" key="9">
    <source>
        <dbReference type="ARBA" id="ARBA00023284"/>
    </source>
</evidence>
<evidence type="ECO:0000256" key="2">
    <source>
        <dbReference type="ARBA" id="ARBA00006214"/>
    </source>
</evidence>